<dbReference type="AlphaFoldDB" id="A0A2X0PM09"/>
<evidence type="ECO:0000313" key="10">
    <source>
        <dbReference type="Proteomes" id="UP000249464"/>
    </source>
</evidence>
<proteinExistence type="predicted"/>
<keyword evidence="3" id="KW-0808">Transferase</keyword>
<keyword evidence="6" id="KW-0862">Zinc</keyword>
<sequence length="117" mass="13087">MVKALVQDAAPKRIKHIQFSVLSSQEIVAISEFEANQRDLYKAEDRSPVPHGVLDRRLGTSNKTDRCETCGLALADCVGHHAYIKLVLPVFHIGYFRHCLNILQSICKRAASDARQS</sequence>
<accession>A0A2X0PM09</accession>
<gene>
    <name evidence="9" type="primary">BQ5605_C026g10173</name>
    <name evidence="9" type="ORF">BQ5605_C026G10173</name>
</gene>
<dbReference type="FunFam" id="4.10.860.120:FF:000004">
    <property type="entry name" value="DNA-directed RNA polymerase subunit"/>
    <property type="match status" value="1"/>
</dbReference>
<evidence type="ECO:0000256" key="4">
    <source>
        <dbReference type="ARBA" id="ARBA00022695"/>
    </source>
</evidence>
<evidence type="ECO:0000256" key="1">
    <source>
        <dbReference type="ARBA" id="ARBA00012418"/>
    </source>
</evidence>
<evidence type="ECO:0000256" key="5">
    <source>
        <dbReference type="ARBA" id="ARBA00022723"/>
    </source>
</evidence>
<evidence type="ECO:0000313" key="9">
    <source>
        <dbReference type="EMBL" id="SGZ27725.1"/>
    </source>
</evidence>
<reference evidence="9 10" key="1">
    <citation type="submission" date="2016-11" db="EMBL/GenBank/DDBJ databases">
        <authorList>
            <person name="Jaros S."/>
            <person name="Januszkiewicz K."/>
            <person name="Wedrychowicz H."/>
        </authorList>
    </citation>
    <scope>NUCLEOTIDE SEQUENCE [LARGE SCALE GENOMIC DNA]</scope>
</reference>
<name>A0A2X0PM09_9BASI</name>
<keyword evidence="10" id="KW-1185">Reference proteome</keyword>
<dbReference type="Proteomes" id="UP000249464">
    <property type="component" value="Unassembled WGS sequence"/>
</dbReference>
<dbReference type="GO" id="GO:0000428">
    <property type="term" value="C:DNA-directed RNA polymerase complex"/>
    <property type="evidence" value="ECO:0007669"/>
    <property type="project" value="UniProtKB-KW"/>
</dbReference>
<dbReference type="SUPFAM" id="SSF64484">
    <property type="entry name" value="beta and beta-prime subunits of DNA dependent RNA-polymerase"/>
    <property type="match status" value="1"/>
</dbReference>
<dbReference type="EC" id="2.7.7.6" evidence="1"/>
<evidence type="ECO:0000256" key="6">
    <source>
        <dbReference type="ARBA" id="ARBA00022833"/>
    </source>
</evidence>
<dbReference type="Gene3D" id="4.10.860.120">
    <property type="entry name" value="RNA polymerase II, clamp domain"/>
    <property type="match status" value="1"/>
</dbReference>
<evidence type="ECO:0000259" key="8">
    <source>
        <dbReference type="Pfam" id="PF04997"/>
    </source>
</evidence>
<dbReference type="PANTHER" id="PTHR48446">
    <property type="entry name" value="DNA-DIRECTED RNA POLYMERASE SUBUNIT BETA' N-TERMINAL SECTION"/>
    <property type="match status" value="1"/>
</dbReference>
<keyword evidence="7" id="KW-0804">Transcription</keyword>
<dbReference type="InterPro" id="IPR044893">
    <property type="entry name" value="RNA_pol_Rpb1_clamp_domain"/>
</dbReference>
<keyword evidence="5" id="KW-0479">Metal-binding</keyword>
<dbReference type="STRING" id="796604.A0A2X0PM09"/>
<dbReference type="GO" id="GO:0046872">
    <property type="term" value="F:metal ion binding"/>
    <property type="evidence" value="ECO:0007669"/>
    <property type="project" value="UniProtKB-KW"/>
</dbReference>
<evidence type="ECO:0000256" key="2">
    <source>
        <dbReference type="ARBA" id="ARBA00022478"/>
    </source>
</evidence>
<organism evidence="9 10">
    <name type="scientific">Microbotryum silenes-dioicae</name>
    <dbReference type="NCBI Taxonomy" id="796604"/>
    <lineage>
        <taxon>Eukaryota</taxon>
        <taxon>Fungi</taxon>
        <taxon>Dikarya</taxon>
        <taxon>Basidiomycota</taxon>
        <taxon>Pucciniomycotina</taxon>
        <taxon>Microbotryomycetes</taxon>
        <taxon>Microbotryales</taxon>
        <taxon>Microbotryaceae</taxon>
        <taxon>Microbotryum</taxon>
    </lineage>
</organism>
<dbReference type="GO" id="GO:0003899">
    <property type="term" value="F:DNA-directed RNA polymerase activity"/>
    <property type="evidence" value="ECO:0007669"/>
    <property type="project" value="UniProtKB-EC"/>
</dbReference>
<dbReference type="EMBL" id="FQNC01000088">
    <property type="protein sequence ID" value="SGZ27725.1"/>
    <property type="molecule type" value="Genomic_DNA"/>
</dbReference>
<dbReference type="GO" id="GO:0006351">
    <property type="term" value="P:DNA-templated transcription"/>
    <property type="evidence" value="ECO:0007669"/>
    <property type="project" value="InterPro"/>
</dbReference>
<dbReference type="InterPro" id="IPR007080">
    <property type="entry name" value="RNA_pol_Rpb1_1"/>
</dbReference>
<evidence type="ECO:0000256" key="7">
    <source>
        <dbReference type="ARBA" id="ARBA00023163"/>
    </source>
</evidence>
<evidence type="ECO:0000256" key="3">
    <source>
        <dbReference type="ARBA" id="ARBA00022679"/>
    </source>
</evidence>
<feature type="domain" description="RNA polymerase Rpb1" evidence="8">
    <location>
        <begin position="12"/>
        <end position="110"/>
    </location>
</feature>
<dbReference type="InterPro" id="IPR015700">
    <property type="entry name" value="RPC1"/>
</dbReference>
<keyword evidence="2" id="KW-0240">DNA-directed RNA polymerase</keyword>
<dbReference type="PANTHER" id="PTHR48446:SF1">
    <property type="entry name" value="DNA-DIRECTED RNA POLYMERASE SUBUNIT BETA' N-TERMINAL SECTION"/>
    <property type="match status" value="1"/>
</dbReference>
<dbReference type="Pfam" id="PF04997">
    <property type="entry name" value="RNA_pol_Rpb1_1"/>
    <property type="match status" value="1"/>
</dbReference>
<protein>
    <recommendedName>
        <fullName evidence="1">DNA-directed RNA polymerase</fullName>
        <ecNumber evidence="1">2.7.7.6</ecNumber>
    </recommendedName>
</protein>
<keyword evidence="4" id="KW-0548">Nucleotidyltransferase</keyword>
<dbReference type="GO" id="GO:0003677">
    <property type="term" value="F:DNA binding"/>
    <property type="evidence" value="ECO:0007669"/>
    <property type="project" value="InterPro"/>
</dbReference>